<dbReference type="AlphaFoldDB" id="A0A803PCF5"/>
<evidence type="ECO:0008006" key="4">
    <source>
        <dbReference type="Google" id="ProtNLM"/>
    </source>
</evidence>
<accession>A0A803PCF5</accession>
<proteinExistence type="predicted"/>
<evidence type="ECO:0000313" key="2">
    <source>
        <dbReference type="EnsemblPlants" id="cds.evm.model.04.1276"/>
    </source>
</evidence>
<name>A0A803PCF5_CANSA</name>
<dbReference type="EMBL" id="UZAU01000382">
    <property type="status" value="NOT_ANNOTATED_CDS"/>
    <property type="molecule type" value="Genomic_DNA"/>
</dbReference>
<protein>
    <recommendedName>
        <fullName evidence="4">DUF4283 domain-containing protein</fullName>
    </recommendedName>
</protein>
<evidence type="ECO:0000313" key="3">
    <source>
        <dbReference type="Proteomes" id="UP000596661"/>
    </source>
</evidence>
<dbReference type="PANTHER" id="PTHR31286">
    <property type="entry name" value="GLYCINE-RICH CELL WALL STRUCTURAL PROTEIN 1.8-LIKE"/>
    <property type="match status" value="1"/>
</dbReference>
<dbReference type="PANTHER" id="PTHR31286:SF167">
    <property type="entry name" value="OS09G0268800 PROTEIN"/>
    <property type="match status" value="1"/>
</dbReference>
<feature type="compositionally biased region" description="Polar residues" evidence="1">
    <location>
        <begin position="272"/>
        <end position="294"/>
    </location>
</feature>
<dbReference type="Proteomes" id="UP000596661">
    <property type="component" value="Chromosome 4"/>
</dbReference>
<reference evidence="2" key="1">
    <citation type="submission" date="2018-11" db="EMBL/GenBank/DDBJ databases">
        <authorList>
            <person name="Grassa J C."/>
        </authorList>
    </citation>
    <scope>NUCLEOTIDE SEQUENCE [LARGE SCALE GENOMIC DNA]</scope>
</reference>
<evidence type="ECO:0000256" key="1">
    <source>
        <dbReference type="SAM" id="MobiDB-lite"/>
    </source>
</evidence>
<dbReference type="EnsemblPlants" id="evm.model.04.1276">
    <property type="protein sequence ID" value="cds.evm.model.04.1276"/>
    <property type="gene ID" value="evm.TU.04.1276"/>
</dbReference>
<dbReference type="Gramene" id="evm.model.04.1276">
    <property type="protein sequence ID" value="cds.evm.model.04.1276"/>
    <property type="gene ID" value="evm.TU.04.1276"/>
</dbReference>
<dbReference type="InterPro" id="IPR040256">
    <property type="entry name" value="At4g02000-like"/>
</dbReference>
<feature type="region of interest" description="Disordered" evidence="1">
    <location>
        <begin position="253"/>
        <end position="294"/>
    </location>
</feature>
<keyword evidence="3" id="KW-1185">Reference proteome</keyword>
<reference evidence="2" key="2">
    <citation type="submission" date="2021-03" db="UniProtKB">
        <authorList>
            <consortium name="EnsemblPlants"/>
        </authorList>
    </citation>
    <scope>IDENTIFICATION</scope>
</reference>
<organism evidence="2 3">
    <name type="scientific">Cannabis sativa</name>
    <name type="common">Hemp</name>
    <name type="synonym">Marijuana</name>
    <dbReference type="NCBI Taxonomy" id="3483"/>
    <lineage>
        <taxon>Eukaryota</taxon>
        <taxon>Viridiplantae</taxon>
        <taxon>Streptophyta</taxon>
        <taxon>Embryophyta</taxon>
        <taxon>Tracheophyta</taxon>
        <taxon>Spermatophyta</taxon>
        <taxon>Magnoliopsida</taxon>
        <taxon>eudicotyledons</taxon>
        <taxon>Gunneridae</taxon>
        <taxon>Pentapetalae</taxon>
        <taxon>rosids</taxon>
        <taxon>fabids</taxon>
        <taxon>Rosales</taxon>
        <taxon>Cannabaceae</taxon>
        <taxon>Cannabis</taxon>
    </lineage>
</organism>
<sequence length="544" mass="61303">MDPLLSSIDLNLNLTEEESSVFLLHEDVIPSSPMPNHTLLARVITQNHVHKPTFIDQMSNHWNGRFPVTITEYREEYFKVTFGCERDRFRVMNKEPWHFQNHLVVFCTPDALQNAIANTFNTTSFWVQVYRLPFLSNSKLLANALGDIIGEFVNVHEESLDEGCDPFFRIQVKLLVDKPLLRGKIGHTFEKCAAFMERMDNGNDDDMLYGPWMNGARLPTTDYNKYRTDFSKSNAWPFVTRFACKGIVSSIPKLGSNSHPQPPPLFRGESCTAPTPTPRNNAGNVSTSTQSRPATLLPINTLNTSTSQPNHSHQTTSTGLNVVATGFSSINQHNPNAILPPNSDAFINLYYLHYKHCHYHSFCRPYQAPRVGLSGGLMLLWKNDVDVTLLNYGSSFFDCYLKNEDEPSFHFIGFYGSPNIYNRSSSLTLLKRLADVAPLSPWLAIGEFNEILSNSNKSGGDPFTWIKNRSTLNTIKERLDRGLKVHSKADIAEVVHNYFAVMFMATGIDEAALSTTLQCIPTLVTDEDNDILSRIFTTTEVEAA</sequence>